<keyword evidence="6" id="KW-1133">Transmembrane helix</keyword>
<dbReference type="GO" id="GO:0005743">
    <property type="term" value="C:mitochondrial inner membrane"/>
    <property type="evidence" value="ECO:0007669"/>
    <property type="project" value="UniProtKB-SubCell"/>
</dbReference>
<dbReference type="OrthoDB" id="3906003at2759"/>
<comment type="subcellular location">
    <subcellularLocation>
        <location evidence="1">Mitochondrion inner membrane</location>
    </subcellularLocation>
</comment>
<protein>
    <recommendedName>
        <fullName evidence="3">Cytochrome c oxidase assembly protein COX20, mitochondrial</fullName>
    </recommendedName>
</protein>
<reference evidence="11 12" key="1">
    <citation type="submission" date="2019-07" db="EMBL/GenBank/DDBJ databases">
        <title>Finished genome of Venturia effusa.</title>
        <authorList>
            <person name="Young C.A."/>
            <person name="Cox M.P."/>
            <person name="Ganley A.R.D."/>
            <person name="David W.J."/>
        </authorList>
    </citation>
    <scope>NUCLEOTIDE SEQUENCE [LARGE SCALE GENOMIC DNA]</scope>
    <source>
        <strain evidence="12">albino</strain>
    </source>
</reference>
<feature type="region of interest" description="Disordered" evidence="10">
    <location>
        <begin position="1"/>
        <end position="102"/>
    </location>
</feature>
<dbReference type="InterPro" id="IPR022533">
    <property type="entry name" value="Cox20"/>
</dbReference>
<dbReference type="Pfam" id="PF12597">
    <property type="entry name" value="Cox20"/>
    <property type="match status" value="1"/>
</dbReference>
<keyword evidence="8" id="KW-0472">Membrane</keyword>
<accession>A0A517L7C1</accession>
<evidence type="ECO:0000313" key="12">
    <source>
        <dbReference type="Proteomes" id="UP000316270"/>
    </source>
</evidence>
<keyword evidence="7" id="KW-0496">Mitochondrion</keyword>
<gene>
    <name evidence="11" type="ORF">FKW77_005247</name>
</gene>
<dbReference type="PANTHER" id="PTHR31586">
    <property type="entry name" value="CYTOCHROME C OXIDASE PROTEIN 20"/>
    <property type="match status" value="1"/>
</dbReference>
<evidence type="ECO:0000256" key="4">
    <source>
        <dbReference type="ARBA" id="ARBA00022692"/>
    </source>
</evidence>
<evidence type="ECO:0000256" key="5">
    <source>
        <dbReference type="ARBA" id="ARBA00022792"/>
    </source>
</evidence>
<dbReference type="GO" id="GO:0033617">
    <property type="term" value="P:mitochondrial respiratory chain complex IV assembly"/>
    <property type="evidence" value="ECO:0007669"/>
    <property type="project" value="InterPro"/>
</dbReference>
<proteinExistence type="inferred from homology"/>
<keyword evidence="9" id="KW-0175">Coiled coil</keyword>
<dbReference type="Proteomes" id="UP000316270">
    <property type="component" value="Chromosome 6"/>
</dbReference>
<dbReference type="AlphaFoldDB" id="A0A517L7C1"/>
<evidence type="ECO:0000256" key="10">
    <source>
        <dbReference type="SAM" id="MobiDB-lite"/>
    </source>
</evidence>
<keyword evidence="4" id="KW-0812">Transmembrane</keyword>
<feature type="coiled-coil region" evidence="9">
    <location>
        <begin position="223"/>
        <end position="261"/>
    </location>
</feature>
<name>A0A517L7C1_9PEZI</name>
<evidence type="ECO:0000313" key="11">
    <source>
        <dbReference type="EMBL" id="QDS71532.1"/>
    </source>
</evidence>
<evidence type="ECO:0000256" key="2">
    <source>
        <dbReference type="ARBA" id="ARBA00009575"/>
    </source>
</evidence>
<evidence type="ECO:0000256" key="3">
    <source>
        <dbReference type="ARBA" id="ARBA00017689"/>
    </source>
</evidence>
<evidence type="ECO:0000256" key="7">
    <source>
        <dbReference type="ARBA" id="ARBA00023128"/>
    </source>
</evidence>
<evidence type="ECO:0000256" key="6">
    <source>
        <dbReference type="ARBA" id="ARBA00022989"/>
    </source>
</evidence>
<evidence type="ECO:0000256" key="8">
    <source>
        <dbReference type="ARBA" id="ARBA00023136"/>
    </source>
</evidence>
<comment type="similarity">
    <text evidence="2">Belongs to the COX20 family.</text>
</comment>
<feature type="compositionally biased region" description="Polar residues" evidence="10">
    <location>
        <begin position="76"/>
        <end position="95"/>
    </location>
</feature>
<keyword evidence="12" id="KW-1185">Reference proteome</keyword>
<dbReference type="EMBL" id="CP042190">
    <property type="protein sequence ID" value="QDS71532.1"/>
    <property type="molecule type" value="Genomic_DNA"/>
</dbReference>
<dbReference type="PANTHER" id="PTHR31586:SF1">
    <property type="entry name" value="CYTOCHROME C OXIDASE ASSEMBLY PROTEIN COX20, MITOCHONDRIAL"/>
    <property type="match status" value="1"/>
</dbReference>
<evidence type="ECO:0000256" key="9">
    <source>
        <dbReference type="SAM" id="Coils"/>
    </source>
</evidence>
<keyword evidence="5" id="KW-0999">Mitochondrion inner membrane</keyword>
<evidence type="ECO:0000256" key="1">
    <source>
        <dbReference type="ARBA" id="ARBA00004273"/>
    </source>
</evidence>
<organism evidence="11 12">
    <name type="scientific">Venturia effusa</name>
    <dbReference type="NCBI Taxonomy" id="50376"/>
    <lineage>
        <taxon>Eukaryota</taxon>
        <taxon>Fungi</taxon>
        <taxon>Dikarya</taxon>
        <taxon>Ascomycota</taxon>
        <taxon>Pezizomycotina</taxon>
        <taxon>Dothideomycetes</taxon>
        <taxon>Pleosporomycetidae</taxon>
        <taxon>Venturiales</taxon>
        <taxon>Venturiaceae</taxon>
        <taxon>Venturia</taxon>
    </lineage>
</organism>
<sequence length="287" mass="32279">MASGMNTDEAPPLPPPDYRPQTTEEFAKQKQPPMRGLIVDPKYPPTASEAQAIWNAKDAEARRTSSMKAPPPNFSPPESSQFSSGIPRPSQTQELGQDVRRTSGTSQILNTAAAPRIEEEINTMPGGTFHTAGGRSLEKEEATVLNALRMVKPEEFTSLHKIPCVREALLQAFFAGFLVSGITIVTGRPVGKAVSNFGWAFLPTSVVGHQFCQYQRKREKEGMRQAIKIVEQKKEERARMMAEKREKWLALKEEKRLAEEREAAQRRESENRWWKIWQRGSSSEKGD</sequence>